<keyword evidence="5" id="KW-0677">Repeat</keyword>
<comment type="function">
    <text evidence="1">Specifically binds 5-hydroxymethylcytosine (5hmC), suggesting that it acts as a specific reader of 5hmC.</text>
</comment>
<dbReference type="InterPro" id="IPR036322">
    <property type="entry name" value="WD40_repeat_dom_sf"/>
</dbReference>
<comment type="caution">
    <text evidence="10">The sequence shown here is derived from an EMBL/GenBank/DDBJ whole genome shotgun (WGS) entry which is preliminary data.</text>
</comment>
<feature type="repeat" description="WD" evidence="8">
    <location>
        <begin position="280"/>
        <end position="322"/>
    </location>
</feature>
<feature type="region of interest" description="Disordered" evidence="9">
    <location>
        <begin position="37"/>
        <end position="103"/>
    </location>
</feature>
<proteinExistence type="inferred from homology"/>
<evidence type="ECO:0000256" key="4">
    <source>
        <dbReference type="ARBA" id="ARBA00022574"/>
    </source>
</evidence>
<evidence type="ECO:0000313" key="10">
    <source>
        <dbReference type="EMBL" id="KAK1608532.1"/>
    </source>
</evidence>
<dbReference type="SUPFAM" id="SSF50978">
    <property type="entry name" value="WD40 repeat-like"/>
    <property type="match status" value="1"/>
</dbReference>
<gene>
    <name evidence="10" type="ORF">QYE76_032205</name>
</gene>
<dbReference type="GO" id="GO:0003677">
    <property type="term" value="F:DNA binding"/>
    <property type="evidence" value="ECO:0007669"/>
    <property type="project" value="UniProtKB-KW"/>
</dbReference>
<feature type="repeat" description="WD" evidence="8">
    <location>
        <begin position="327"/>
        <end position="368"/>
    </location>
</feature>
<sequence>MASPPDGDLTEYERLRAENIRRNDVILASLRRKADELSAAIKSSSSSAKRGRTSGQPRKKPTTPTGPAVLRRSLRLSQLPPSHSPDAEPIPGPPPKPRSTSFSSSLASCILDAVSLSPGAAKVRADYFDAGKELLLTPANVRRVVPDRILGVRVLPLFDRTVVVAGNKLGNIGFWDADGMVEDEGDDDADGLFEYLPHRGPVPAIVAHPAVPHKIYSCSYEGEICLMDLEKENFNMIHLCDYPVYSLCQAPDNASCLYFGDGNGELKLFDERMGKVSATWDSHDNSINSIDFHPEKKHMLATSSTDRTARIWDLRRLKKKKEDCLKVLKHSRSVQSAYFSPSGRMLATTSLEDTVRVFHCDDFDSSHTIKHNNQTGRWLSTFKAIWGWNDVDLFIGNMKRAIDVISVSSSGTGLSASNSACLESEDMTAIPCRFSAHPYKVGHLACASSGGKVFLWTRA</sequence>
<dbReference type="PANTHER" id="PTHR14773:SF0">
    <property type="entry name" value="WD REPEAT-CONTAINING PROTEIN 76"/>
    <property type="match status" value="1"/>
</dbReference>
<evidence type="ECO:0000256" key="9">
    <source>
        <dbReference type="SAM" id="MobiDB-lite"/>
    </source>
</evidence>
<dbReference type="Gene3D" id="2.130.10.10">
    <property type="entry name" value="YVTN repeat-like/Quinoprotein amine dehydrogenase"/>
    <property type="match status" value="1"/>
</dbReference>
<dbReference type="FunFam" id="2.130.10.10:FF:000180">
    <property type="entry name" value="WD repeat-containing protein 76"/>
    <property type="match status" value="1"/>
</dbReference>
<dbReference type="InterPro" id="IPR019775">
    <property type="entry name" value="WD40_repeat_CS"/>
</dbReference>
<dbReference type="PROSITE" id="PS50082">
    <property type="entry name" value="WD_REPEATS_2"/>
    <property type="match status" value="2"/>
</dbReference>
<protein>
    <recommendedName>
        <fullName evidence="3">WD repeat-containing protein 76</fullName>
    </recommendedName>
</protein>
<dbReference type="InterPro" id="IPR015943">
    <property type="entry name" value="WD40/YVTN_repeat-like_dom_sf"/>
</dbReference>
<evidence type="ECO:0000256" key="1">
    <source>
        <dbReference type="ARBA" id="ARBA00002530"/>
    </source>
</evidence>
<evidence type="ECO:0000256" key="5">
    <source>
        <dbReference type="ARBA" id="ARBA00022737"/>
    </source>
</evidence>
<dbReference type="GO" id="GO:2000001">
    <property type="term" value="P:regulation of DNA damage checkpoint"/>
    <property type="evidence" value="ECO:0007669"/>
    <property type="project" value="TreeGrafter"/>
</dbReference>
<keyword evidence="6" id="KW-0227">DNA damage</keyword>
<keyword evidence="11" id="KW-1185">Reference proteome</keyword>
<dbReference type="InterPro" id="IPR001680">
    <property type="entry name" value="WD40_rpt"/>
</dbReference>
<dbReference type="GO" id="GO:0006974">
    <property type="term" value="P:DNA damage response"/>
    <property type="evidence" value="ECO:0007669"/>
    <property type="project" value="UniProtKB-KW"/>
</dbReference>
<dbReference type="AlphaFoldDB" id="A0AAD8QVC4"/>
<accession>A0AAD8QVC4</accession>
<keyword evidence="4 8" id="KW-0853">WD repeat</keyword>
<feature type="compositionally biased region" description="Basic residues" evidence="9">
    <location>
        <begin position="49"/>
        <end position="61"/>
    </location>
</feature>
<dbReference type="EMBL" id="JAUUTY010000007">
    <property type="protein sequence ID" value="KAK1608532.1"/>
    <property type="molecule type" value="Genomic_DNA"/>
</dbReference>
<name>A0AAD8QVC4_LOLMU</name>
<evidence type="ECO:0000313" key="11">
    <source>
        <dbReference type="Proteomes" id="UP001231189"/>
    </source>
</evidence>
<dbReference type="PANTHER" id="PTHR14773">
    <property type="entry name" value="WD REPEAT-CONTAINING PROTEIN 76"/>
    <property type="match status" value="1"/>
</dbReference>
<evidence type="ECO:0000256" key="8">
    <source>
        <dbReference type="PROSITE-ProRule" id="PRU00221"/>
    </source>
</evidence>
<evidence type="ECO:0000256" key="2">
    <source>
        <dbReference type="ARBA" id="ARBA00005434"/>
    </source>
</evidence>
<evidence type="ECO:0000256" key="7">
    <source>
        <dbReference type="ARBA" id="ARBA00023125"/>
    </source>
</evidence>
<dbReference type="SMART" id="SM00320">
    <property type="entry name" value="WD40"/>
    <property type="match status" value="5"/>
</dbReference>
<reference evidence="10" key="1">
    <citation type="submission" date="2023-07" db="EMBL/GenBank/DDBJ databases">
        <title>A chromosome-level genome assembly of Lolium multiflorum.</title>
        <authorList>
            <person name="Chen Y."/>
            <person name="Copetti D."/>
            <person name="Kolliker R."/>
            <person name="Studer B."/>
        </authorList>
    </citation>
    <scope>NUCLEOTIDE SEQUENCE</scope>
    <source>
        <strain evidence="10">02402/16</strain>
        <tissue evidence="10">Leaf</tissue>
    </source>
</reference>
<dbReference type="Pfam" id="PF00400">
    <property type="entry name" value="WD40"/>
    <property type="match status" value="2"/>
</dbReference>
<dbReference type="PROSITE" id="PS00678">
    <property type="entry name" value="WD_REPEATS_1"/>
    <property type="match status" value="1"/>
</dbReference>
<dbReference type="InterPro" id="IPR050853">
    <property type="entry name" value="WD_repeat_DNA-damage-binding"/>
</dbReference>
<feature type="compositionally biased region" description="Low complexity" evidence="9">
    <location>
        <begin position="38"/>
        <end position="48"/>
    </location>
</feature>
<dbReference type="GO" id="GO:0005634">
    <property type="term" value="C:nucleus"/>
    <property type="evidence" value="ECO:0007669"/>
    <property type="project" value="TreeGrafter"/>
</dbReference>
<organism evidence="10 11">
    <name type="scientific">Lolium multiflorum</name>
    <name type="common">Italian ryegrass</name>
    <name type="synonym">Lolium perenne subsp. multiflorum</name>
    <dbReference type="NCBI Taxonomy" id="4521"/>
    <lineage>
        <taxon>Eukaryota</taxon>
        <taxon>Viridiplantae</taxon>
        <taxon>Streptophyta</taxon>
        <taxon>Embryophyta</taxon>
        <taxon>Tracheophyta</taxon>
        <taxon>Spermatophyta</taxon>
        <taxon>Magnoliopsida</taxon>
        <taxon>Liliopsida</taxon>
        <taxon>Poales</taxon>
        <taxon>Poaceae</taxon>
        <taxon>BOP clade</taxon>
        <taxon>Pooideae</taxon>
        <taxon>Poodae</taxon>
        <taxon>Poeae</taxon>
        <taxon>Poeae Chloroplast Group 2 (Poeae type)</taxon>
        <taxon>Loliodinae</taxon>
        <taxon>Loliinae</taxon>
        <taxon>Lolium</taxon>
    </lineage>
</organism>
<dbReference type="Proteomes" id="UP001231189">
    <property type="component" value="Unassembled WGS sequence"/>
</dbReference>
<comment type="similarity">
    <text evidence="2">Belongs to the WD repeat DDB2/WDR76 family.</text>
</comment>
<evidence type="ECO:0000256" key="3">
    <source>
        <dbReference type="ARBA" id="ARBA00021234"/>
    </source>
</evidence>
<feature type="compositionally biased region" description="Pro residues" evidence="9">
    <location>
        <begin position="88"/>
        <end position="97"/>
    </location>
</feature>
<dbReference type="PROSITE" id="PS50294">
    <property type="entry name" value="WD_REPEATS_REGION"/>
    <property type="match status" value="1"/>
</dbReference>
<keyword evidence="7" id="KW-0238">DNA-binding</keyword>
<evidence type="ECO:0000256" key="6">
    <source>
        <dbReference type="ARBA" id="ARBA00022763"/>
    </source>
</evidence>